<feature type="transmembrane region" description="Helical" evidence="1">
    <location>
        <begin position="63"/>
        <end position="82"/>
    </location>
</feature>
<dbReference type="Proteomes" id="UP000199481">
    <property type="component" value="Unassembled WGS sequence"/>
</dbReference>
<dbReference type="RefSeq" id="WP_035020332.1">
    <property type="nucleotide sequence ID" value="NZ_CP084916.1"/>
</dbReference>
<feature type="transmembrane region" description="Helical" evidence="1">
    <location>
        <begin position="12"/>
        <end position="29"/>
    </location>
</feature>
<dbReference type="OrthoDB" id="9889726at2"/>
<keyword evidence="1" id="KW-1133">Transmembrane helix</keyword>
<evidence type="ECO:0000313" key="2">
    <source>
        <dbReference type="EMBL" id="SDQ24049.1"/>
    </source>
</evidence>
<name>A0A1H0Z9B4_9LACT</name>
<proteinExistence type="predicted"/>
<evidence type="ECO:0000256" key="1">
    <source>
        <dbReference type="SAM" id="Phobius"/>
    </source>
</evidence>
<dbReference type="AlphaFoldDB" id="A0A1H0Z9B4"/>
<keyword evidence="1" id="KW-0472">Membrane</keyword>
<keyword evidence="1" id="KW-0812">Transmembrane</keyword>
<protein>
    <submittedName>
        <fullName evidence="2">Uncharacterized protein</fullName>
    </submittedName>
</protein>
<feature type="transmembrane region" description="Helical" evidence="1">
    <location>
        <begin position="35"/>
        <end position="56"/>
    </location>
</feature>
<gene>
    <name evidence="2" type="ORF">SAMN04487752_1391</name>
</gene>
<reference evidence="3" key="1">
    <citation type="submission" date="2016-10" db="EMBL/GenBank/DDBJ databases">
        <authorList>
            <person name="Varghese N."/>
            <person name="Submissions S."/>
        </authorList>
    </citation>
    <scope>NUCLEOTIDE SEQUENCE [LARGE SCALE GENOMIC DNA]</scope>
    <source>
        <strain evidence="3">MPL-11</strain>
    </source>
</reference>
<evidence type="ECO:0000313" key="3">
    <source>
        <dbReference type="Proteomes" id="UP000199481"/>
    </source>
</evidence>
<feature type="transmembrane region" description="Helical" evidence="1">
    <location>
        <begin position="88"/>
        <end position="106"/>
    </location>
</feature>
<organism evidence="2 3">
    <name type="scientific">Carnobacterium viridans</name>
    <dbReference type="NCBI Taxonomy" id="174587"/>
    <lineage>
        <taxon>Bacteria</taxon>
        <taxon>Bacillati</taxon>
        <taxon>Bacillota</taxon>
        <taxon>Bacilli</taxon>
        <taxon>Lactobacillales</taxon>
        <taxon>Carnobacteriaceae</taxon>
        <taxon>Carnobacterium</taxon>
    </lineage>
</organism>
<accession>A0A1H0Z9B4</accession>
<keyword evidence="3" id="KW-1185">Reference proteome</keyword>
<sequence length="132" mass="15104">MKHYFSENLNSMTFVFSFIIILNALLGYLGDANRFVLGLTMLIIVLFSFAHAVTYINFRSNKAYHLFNFIGQFIILVVIASLMGLVTVTLNGLVTNGIIFATLYFLTTRMRKHRINQLANAINEQLSKRDKF</sequence>
<dbReference type="EMBL" id="FNJW01000008">
    <property type="protein sequence ID" value="SDQ24049.1"/>
    <property type="molecule type" value="Genomic_DNA"/>
</dbReference>